<organism evidence="1">
    <name type="scientific">Arundo donax</name>
    <name type="common">Giant reed</name>
    <name type="synonym">Donax arundinaceus</name>
    <dbReference type="NCBI Taxonomy" id="35708"/>
    <lineage>
        <taxon>Eukaryota</taxon>
        <taxon>Viridiplantae</taxon>
        <taxon>Streptophyta</taxon>
        <taxon>Embryophyta</taxon>
        <taxon>Tracheophyta</taxon>
        <taxon>Spermatophyta</taxon>
        <taxon>Magnoliopsida</taxon>
        <taxon>Liliopsida</taxon>
        <taxon>Poales</taxon>
        <taxon>Poaceae</taxon>
        <taxon>PACMAD clade</taxon>
        <taxon>Arundinoideae</taxon>
        <taxon>Arundineae</taxon>
        <taxon>Arundo</taxon>
    </lineage>
</organism>
<name>A0A0A9BV05_ARUDO</name>
<proteinExistence type="predicted"/>
<protein>
    <submittedName>
        <fullName evidence="1">Uncharacterized protein</fullName>
    </submittedName>
</protein>
<dbReference type="EMBL" id="GBRH01230794">
    <property type="protein sequence ID" value="JAD67101.1"/>
    <property type="molecule type" value="Transcribed_RNA"/>
</dbReference>
<reference evidence="1" key="1">
    <citation type="submission" date="2014-09" db="EMBL/GenBank/DDBJ databases">
        <authorList>
            <person name="Magalhaes I.L.F."/>
            <person name="Oliveira U."/>
            <person name="Santos F.R."/>
            <person name="Vidigal T.H.D.A."/>
            <person name="Brescovit A.D."/>
            <person name="Santos A.J."/>
        </authorList>
    </citation>
    <scope>NUCLEOTIDE SEQUENCE</scope>
    <source>
        <tissue evidence="1">Shoot tissue taken approximately 20 cm above the soil surface</tissue>
    </source>
</reference>
<evidence type="ECO:0000313" key="1">
    <source>
        <dbReference type="EMBL" id="JAD67101.1"/>
    </source>
</evidence>
<dbReference type="AlphaFoldDB" id="A0A0A9BV05"/>
<sequence>MKRQVFCNFLSLSDWLLNRDYVFVFPSNFLMAKDL</sequence>
<reference evidence="1" key="2">
    <citation type="journal article" date="2015" name="Data Brief">
        <title>Shoot transcriptome of the giant reed, Arundo donax.</title>
        <authorList>
            <person name="Barrero R.A."/>
            <person name="Guerrero F.D."/>
            <person name="Moolhuijzen P."/>
            <person name="Goolsby J.A."/>
            <person name="Tidwell J."/>
            <person name="Bellgard S.E."/>
            <person name="Bellgard M.I."/>
        </authorList>
    </citation>
    <scope>NUCLEOTIDE SEQUENCE</scope>
    <source>
        <tissue evidence="1">Shoot tissue taken approximately 20 cm above the soil surface</tissue>
    </source>
</reference>
<accession>A0A0A9BV05</accession>